<dbReference type="InterPro" id="IPR053899">
    <property type="entry name" value="C5orf34-like_2nd"/>
</dbReference>
<evidence type="ECO:0008006" key="7">
    <source>
        <dbReference type="Google" id="ProtNLM"/>
    </source>
</evidence>
<dbReference type="EMBL" id="JAUPFM010000011">
    <property type="protein sequence ID" value="KAK2837541.1"/>
    <property type="molecule type" value="Genomic_DNA"/>
</dbReference>
<feature type="domain" description="C5orf34-like N-terminal" evidence="2">
    <location>
        <begin position="1"/>
        <end position="68"/>
    </location>
</feature>
<evidence type="ECO:0000313" key="5">
    <source>
        <dbReference type="EMBL" id="KAK2837541.1"/>
    </source>
</evidence>
<feature type="compositionally biased region" description="Basic and acidic residues" evidence="1">
    <location>
        <begin position="723"/>
        <end position="732"/>
    </location>
</feature>
<evidence type="ECO:0000259" key="3">
    <source>
        <dbReference type="Pfam" id="PF22833"/>
    </source>
</evidence>
<comment type="caution">
    <text evidence="5">The sequence shown here is derived from an EMBL/GenBank/DDBJ whole genome shotgun (WGS) entry which is preliminary data.</text>
</comment>
<sequence>MYEDESVDVRCSNGSQLQVSPCGSEFVLVKARDPCGHPLQSTERLRQRTRFTISAHKELMLAALAFRNKYAARPYLPKEIIPADCKKPFFSIDLEVQWPEWSSCETEVGPGGETIIKSEEGQCVLVLSPSGEEFSVEFTCGLSQGQINSHLRDPDSSPGSQQKVSDVTTDGGSKEIHQGRRSARNETDRSRSCSPRIINTAQTKPEELYQSTTVVQHHSCSAVAPMWCYPLSLARHRWTTHQSKSKDDGTEATSHSNQMDRKTKMSSISSDERKSRLPQSLPLTCPSPHRHRWQFKDPLAKQEISEQDLPAEPVKVMWCQGVTYRILSGAVSVVEVSPGDGSVIRSNGVLNTYFTHQKPDRQSGQVKEVTYHLNSLPPDILGQAYSIGSIVSRASRILTCYNQAKHSLKFPVTPSCLQEFKDGHFSDFATHEENLSNPATYKQHTSVTQAGESLSDLVAAELEKIKRFNFLLDNSHLLRCKKESTEPQAPSAAEEVTHDLMNESHIDRHTRTCKDQERQLHIKDLMAKLNRSCIPLPVQQNVCAVSSVKDKIAALEGTRSDAVDTASSSHIPKPGSERRLTTALEQNVKPSSLRAKSFTPAKTKKCTEFSGSSVSKKAVAKSAVKGNIDISTKTSVSFASAAPAWLNDSRTEDTAILKPKTQKHIVPSLPKTLHSTKFSVATKKHSLTDSSGGVENAKLPTMQKTKCIKTRGTPIKLTSETNDPFHPKKRLPDVPPLPSAKPNRIPGLGLKAPRAAPPPIPPSIRLQLPSNHAATVSQESDEEELYDDVGVMNPAFQLNEDYPIKRTETTGHACVTKKSSDMSLNQSKPDIPKGQWLPRNRRGYYICGNAEFAHTGYNDLEKEEPGFQYESDIYDDIGVSADSGLNIQNEEEEDAIYEEVDNAETRISHLPEPTTDGDDVYDDVGWDPLLSFDRMHL</sequence>
<dbReference type="InterPro" id="IPR053900">
    <property type="entry name" value="C5orf34-like_dom"/>
</dbReference>
<gene>
    <name evidence="5" type="ORF">Q5P01_014753</name>
</gene>
<dbReference type="AlphaFoldDB" id="A0AA88MG54"/>
<dbReference type="PANTHER" id="PTHR34531">
    <property type="entry name" value="ZGC:153352"/>
    <property type="match status" value="1"/>
</dbReference>
<evidence type="ECO:0000259" key="4">
    <source>
        <dbReference type="Pfam" id="PF22834"/>
    </source>
</evidence>
<dbReference type="InterPro" id="IPR053901">
    <property type="entry name" value="C5orf34-like"/>
</dbReference>
<dbReference type="Pfam" id="PF22834">
    <property type="entry name" value="Polo_box_4"/>
    <property type="match status" value="1"/>
</dbReference>
<feature type="region of interest" description="Disordered" evidence="1">
    <location>
        <begin position="147"/>
        <end position="205"/>
    </location>
</feature>
<feature type="region of interest" description="Disordered" evidence="1">
    <location>
        <begin position="240"/>
        <end position="288"/>
    </location>
</feature>
<evidence type="ECO:0000259" key="2">
    <source>
        <dbReference type="Pfam" id="PF15025"/>
    </source>
</evidence>
<feature type="region of interest" description="Disordered" evidence="1">
    <location>
        <begin position="715"/>
        <end position="739"/>
    </location>
</feature>
<evidence type="ECO:0000256" key="1">
    <source>
        <dbReference type="SAM" id="MobiDB-lite"/>
    </source>
</evidence>
<protein>
    <recommendedName>
        <fullName evidence="7">DUF4524 domain-containing protein</fullName>
    </recommendedName>
</protein>
<dbReference type="Proteomes" id="UP001187415">
    <property type="component" value="Unassembled WGS sequence"/>
</dbReference>
<evidence type="ECO:0000313" key="6">
    <source>
        <dbReference type="Proteomes" id="UP001187415"/>
    </source>
</evidence>
<dbReference type="PANTHER" id="PTHR34531:SF1">
    <property type="entry name" value="CHROMOSOME 5 OPEN READING FRAME 34"/>
    <property type="match status" value="1"/>
</dbReference>
<proteinExistence type="predicted"/>
<feature type="compositionally biased region" description="Polar residues" evidence="1">
    <location>
        <begin position="157"/>
        <end position="171"/>
    </location>
</feature>
<feature type="domain" description="C5orf34-like" evidence="4">
    <location>
        <begin position="314"/>
        <end position="398"/>
    </location>
</feature>
<reference evidence="5" key="1">
    <citation type="submission" date="2023-07" db="EMBL/GenBank/DDBJ databases">
        <title>Chromosome-level Genome Assembly of Striped Snakehead (Channa striata).</title>
        <authorList>
            <person name="Liu H."/>
        </authorList>
    </citation>
    <scope>NUCLEOTIDE SEQUENCE</scope>
    <source>
        <strain evidence="5">Gz</strain>
        <tissue evidence="5">Muscle</tissue>
    </source>
</reference>
<keyword evidence="6" id="KW-1185">Reference proteome</keyword>
<organism evidence="5 6">
    <name type="scientific">Channa striata</name>
    <name type="common">Snakehead murrel</name>
    <name type="synonym">Ophicephalus striatus</name>
    <dbReference type="NCBI Taxonomy" id="64152"/>
    <lineage>
        <taxon>Eukaryota</taxon>
        <taxon>Metazoa</taxon>
        <taxon>Chordata</taxon>
        <taxon>Craniata</taxon>
        <taxon>Vertebrata</taxon>
        <taxon>Euteleostomi</taxon>
        <taxon>Actinopterygii</taxon>
        <taxon>Neopterygii</taxon>
        <taxon>Teleostei</taxon>
        <taxon>Neoteleostei</taxon>
        <taxon>Acanthomorphata</taxon>
        <taxon>Anabantaria</taxon>
        <taxon>Anabantiformes</taxon>
        <taxon>Channoidei</taxon>
        <taxon>Channidae</taxon>
        <taxon>Channa</taxon>
    </lineage>
</organism>
<dbReference type="Pfam" id="PF22833">
    <property type="entry name" value="C5orf34_2nd"/>
    <property type="match status" value="1"/>
</dbReference>
<dbReference type="InterPro" id="IPR027830">
    <property type="entry name" value="C5orf34-like_N"/>
</dbReference>
<name>A0AA88MG54_CHASR</name>
<feature type="domain" description="C5orf34-like second" evidence="3">
    <location>
        <begin position="111"/>
        <end position="234"/>
    </location>
</feature>
<accession>A0AA88MG54</accession>
<dbReference type="Pfam" id="PF15025">
    <property type="entry name" value="C5orf34-like_N"/>
    <property type="match status" value="1"/>
</dbReference>
<feature type="compositionally biased region" description="Basic and acidic residues" evidence="1">
    <location>
        <begin position="172"/>
        <end position="191"/>
    </location>
</feature>